<comment type="caution">
    <text evidence="1">The sequence shown here is derived from an EMBL/GenBank/DDBJ whole genome shotgun (WGS) entry which is preliminary data.</text>
</comment>
<organism evidence="1">
    <name type="scientific">Hexamita inflata</name>
    <dbReference type="NCBI Taxonomy" id="28002"/>
    <lineage>
        <taxon>Eukaryota</taxon>
        <taxon>Metamonada</taxon>
        <taxon>Diplomonadida</taxon>
        <taxon>Hexamitidae</taxon>
        <taxon>Hexamitinae</taxon>
        <taxon>Hexamita</taxon>
    </lineage>
</organism>
<reference evidence="1" key="1">
    <citation type="submission" date="2023-06" db="EMBL/GenBank/DDBJ databases">
        <authorList>
            <person name="Kurt Z."/>
        </authorList>
    </citation>
    <scope>NUCLEOTIDE SEQUENCE</scope>
</reference>
<protein>
    <submittedName>
        <fullName evidence="3">Hypothetical_protein</fullName>
    </submittedName>
</protein>
<dbReference type="Proteomes" id="UP001642409">
    <property type="component" value="Unassembled WGS sequence"/>
</dbReference>
<dbReference type="AlphaFoldDB" id="A0AA86TMV0"/>
<keyword evidence="5" id="KW-1185">Reference proteome</keyword>
<proteinExistence type="predicted"/>
<dbReference type="EMBL" id="CATOUU010001183">
    <property type="protein sequence ID" value="CAI9978059.1"/>
    <property type="molecule type" value="Genomic_DNA"/>
</dbReference>
<gene>
    <name evidence="3" type="ORF">HINF_LOCUS10897</name>
    <name evidence="4" type="ORF">HINF_LOCUS35364</name>
    <name evidence="2" type="ORF">HINF_LOCUS65704</name>
    <name evidence="1" type="ORF">HINF_LOCUS9781</name>
</gene>
<evidence type="ECO:0000313" key="4">
    <source>
        <dbReference type="EMBL" id="CAL6034263.1"/>
    </source>
</evidence>
<accession>A0AA86TMV0</accession>
<evidence type="ECO:0000313" key="3">
    <source>
        <dbReference type="EMBL" id="CAL5989523.1"/>
    </source>
</evidence>
<evidence type="ECO:0000313" key="2">
    <source>
        <dbReference type="EMBL" id="CAI9978059.1"/>
    </source>
</evidence>
<evidence type="ECO:0000313" key="1">
    <source>
        <dbReference type="EMBL" id="CAI9922136.1"/>
    </source>
</evidence>
<name>A0AA86TMV0_9EUKA</name>
<reference evidence="3 5" key="2">
    <citation type="submission" date="2024-07" db="EMBL/GenBank/DDBJ databases">
        <authorList>
            <person name="Akdeniz Z."/>
        </authorList>
    </citation>
    <scope>NUCLEOTIDE SEQUENCE [LARGE SCALE GENOMIC DNA]</scope>
</reference>
<sequence>MGQQFSNFKPSCPEHESLLIQFEELFTSEDDQIRIQLKQRKRFDTEVITNAHQALIQGVSVFSVQKYYELNQIQIISVLNLLTNAKFKTAQQFMQFRSQERKRKYLIKYHYNFNAATQKIQNKTNLKGVQKIYGLTNEELLLL</sequence>
<evidence type="ECO:0000313" key="5">
    <source>
        <dbReference type="Proteomes" id="UP001642409"/>
    </source>
</evidence>
<dbReference type="EMBL" id="CAXDID020000024">
    <property type="protein sequence ID" value="CAL5989523.1"/>
    <property type="molecule type" value="Genomic_DNA"/>
</dbReference>
<dbReference type="EMBL" id="CATOUU010000248">
    <property type="protein sequence ID" value="CAI9922136.1"/>
    <property type="molecule type" value="Genomic_DNA"/>
</dbReference>
<dbReference type="EMBL" id="CAXDID020000128">
    <property type="protein sequence ID" value="CAL6034263.1"/>
    <property type="molecule type" value="Genomic_DNA"/>
</dbReference>